<dbReference type="Proteomes" id="UP000095453">
    <property type="component" value="Unassembled WGS sequence"/>
</dbReference>
<reference evidence="1 5" key="1">
    <citation type="submission" date="2015-09" db="EMBL/GenBank/DDBJ databases">
        <authorList>
            <consortium name="Pathogen Informatics"/>
        </authorList>
    </citation>
    <scope>NUCLEOTIDE SEQUENCE [LARGE SCALE GENOMIC DNA]</scope>
    <source>
        <strain evidence="1 5">2789STDY5608887</strain>
    </source>
</reference>
<organism evidence="1 5">
    <name type="scientific">Roseburia inulinivorans</name>
    <dbReference type="NCBI Taxonomy" id="360807"/>
    <lineage>
        <taxon>Bacteria</taxon>
        <taxon>Bacillati</taxon>
        <taxon>Bacillota</taxon>
        <taxon>Clostridia</taxon>
        <taxon>Lachnospirales</taxon>
        <taxon>Lachnospiraceae</taxon>
        <taxon>Roseburia</taxon>
    </lineage>
</organism>
<dbReference type="Proteomes" id="UP000285820">
    <property type="component" value="Unassembled WGS sequence"/>
</dbReference>
<evidence type="ECO:0000313" key="8">
    <source>
        <dbReference type="Proteomes" id="UP000286271"/>
    </source>
</evidence>
<name>A0A173TE61_9FIRM</name>
<proteinExistence type="predicted"/>
<dbReference type="EMBL" id="QSKW01000016">
    <property type="protein sequence ID" value="RHE96752.1"/>
    <property type="molecule type" value="Genomic_DNA"/>
</dbReference>
<evidence type="ECO:0000313" key="3">
    <source>
        <dbReference type="EMBL" id="RHA91025.1"/>
    </source>
</evidence>
<evidence type="ECO:0000313" key="2">
    <source>
        <dbReference type="EMBL" id="RGR70739.1"/>
    </source>
</evidence>
<dbReference type="Proteomes" id="UP000283492">
    <property type="component" value="Unassembled WGS sequence"/>
</dbReference>
<dbReference type="RefSeq" id="WP_055168851.1">
    <property type="nucleotide sequence ID" value="NZ_CABJFX010000003.1"/>
</dbReference>
<dbReference type="Proteomes" id="UP000286271">
    <property type="component" value="Unassembled WGS sequence"/>
</dbReference>
<evidence type="ECO:0000313" key="7">
    <source>
        <dbReference type="Proteomes" id="UP000285820"/>
    </source>
</evidence>
<gene>
    <name evidence="4" type="ORF">DW707_10725</name>
    <name evidence="3" type="ORF">DW914_03545</name>
    <name evidence="2" type="ORF">DWY29_02230</name>
    <name evidence="1" type="ORF">ERS852444_01482</name>
</gene>
<sequence length="134" mass="15560">MSFDKFKKEYIPLVKNFDCGNVVINNFLNSENALDFNQGITYVLLSDDKDFIIGYFNISVGRIDQIEKVMDHTYYIPMGGAININYLAVDKRLQHTLLVPEAKIYYGDYMSTFVQDSDKNCKKLYKWVDDILEG</sequence>
<evidence type="ECO:0000313" key="4">
    <source>
        <dbReference type="EMBL" id="RHE96752.1"/>
    </source>
</evidence>
<evidence type="ECO:0000313" key="5">
    <source>
        <dbReference type="Proteomes" id="UP000095453"/>
    </source>
</evidence>
<dbReference type="EMBL" id="QRUN01000002">
    <property type="protein sequence ID" value="RGR70739.1"/>
    <property type="molecule type" value="Genomic_DNA"/>
</dbReference>
<accession>A0A173TE61</accession>
<dbReference type="EMBL" id="CYXX01000009">
    <property type="protein sequence ID" value="CUN01042.1"/>
    <property type="molecule type" value="Genomic_DNA"/>
</dbReference>
<protein>
    <submittedName>
        <fullName evidence="1">Uncharacterized protein</fullName>
    </submittedName>
</protein>
<reference evidence="6 7" key="2">
    <citation type="submission" date="2018-08" db="EMBL/GenBank/DDBJ databases">
        <title>A genome reference for cultivated species of the human gut microbiota.</title>
        <authorList>
            <person name="Zou Y."/>
            <person name="Xue W."/>
            <person name="Luo G."/>
        </authorList>
    </citation>
    <scope>NUCLEOTIDE SEQUENCE [LARGE SCALE GENOMIC DNA]</scope>
    <source>
        <strain evidence="2 7">AF24-4</strain>
        <strain evidence="4 8">AM27-11</strain>
        <strain evidence="3 6">AM42-1AC</strain>
    </source>
</reference>
<dbReference type="Gene3D" id="3.40.630.30">
    <property type="match status" value="1"/>
</dbReference>
<evidence type="ECO:0000313" key="1">
    <source>
        <dbReference type="EMBL" id="CUN01042.1"/>
    </source>
</evidence>
<evidence type="ECO:0000313" key="6">
    <source>
        <dbReference type="Proteomes" id="UP000283492"/>
    </source>
</evidence>
<dbReference type="AlphaFoldDB" id="A0A173TE61"/>
<dbReference type="EMBL" id="QSFX01000003">
    <property type="protein sequence ID" value="RHA91025.1"/>
    <property type="molecule type" value="Genomic_DNA"/>
</dbReference>